<feature type="region of interest" description="Disordered" evidence="1">
    <location>
        <begin position="1"/>
        <end position="22"/>
    </location>
</feature>
<protein>
    <submittedName>
        <fullName evidence="2">Uncharacterized protein</fullName>
    </submittedName>
</protein>
<gene>
    <name evidence="2" type="ORF">Srubr_80050</name>
</gene>
<evidence type="ECO:0000313" key="2">
    <source>
        <dbReference type="EMBL" id="GHI58159.1"/>
    </source>
</evidence>
<evidence type="ECO:0000256" key="1">
    <source>
        <dbReference type="SAM" id="MobiDB-lite"/>
    </source>
</evidence>
<proteinExistence type="predicted"/>
<dbReference type="EMBL" id="BNEA01000016">
    <property type="protein sequence ID" value="GHI58159.1"/>
    <property type="molecule type" value="Genomic_DNA"/>
</dbReference>
<evidence type="ECO:0000313" key="3">
    <source>
        <dbReference type="Proteomes" id="UP000646738"/>
    </source>
</evidence>
<keyword evidence="3" id="KW-1185">Reference proteome</keyword>
<sequence length="63" mass="6908">MITRVTSRHGHALDRGQAAGSAHMEHRCDARLFGSVGAWRLRVTHRSGFAGARPVSSNLELVR</sequence>
<comment type="caution">
    <text evidence="2">The sequence shown here is derived from an EMBL/GenBank/DDBJ whole genome shotgun (WGS) entry which is preliminary data.</text>
</comment>
<feature type="compositionally biased region" description="Basic residues" evidence="1">
    <location>
        <begin position="1"/>
        <end position="10"/>
    </location>
</feature>
<dbReference type="Proteomes" id="UP000646738">
    <property type="component" value="Unassembled WGS sequence"/>
</dbReference>
<dbReference type="RefSeq" id="WP_189999825.1">
    <property type="nucleotide sequence ID" value="NZ_BNCB01000035.1"/>
</dbReference>
<accession>A0ABQ3RQM5</accession>
<name>A0ABQ3RQM5_STRRR</name>
<organism evidence="2 3">
    <name type="scientific">Streptomyces rubradiris</name>
    <name type="common">Streptomyces achromogenes subsp. rubradiris</name>
    <dbReference type="NCBI Taxonomy" id="285531"/>
    <lineage>
        <taxon>Bacteria</taxon>
        <taxon>Bacillati</taxon>
        <taxon>Actinomycetota</taxon>
        <taxon>Actinomycetes</taxon>
        <taxon>Kitasatosporales</taxon>
        <taxon>Streptomycetaceae</taxon>
        <taxon>Streptomyces</taxon>
    </lineage>
</organism>
<reference evidence="3" key="1">
    <citation type="submission" date="2023-07" db="EMBL/GenBank/DDBJ databases">
        <title>Whole genome shotgun sequence of Streptomyces achromogenes subsp. rubradiris NBRC 14000.</title>
        <authorList>
            <person name="Komaki H."/>
            <person name="Tamura T."/>
        </authorList>
    </citation>
    <scope>NUCLEOTIDE SEQUENCE [LARGE SCALE GENOMIC DNA]</scope>
    <source>
        <strain evidence="3">NBRC 14000</strain>
    </source>
</reference>